<evidence type="ECO:0000313" key="2">
    <source>
        <dbReference type="Proteomes" id="UP000256970"/>
    </source>
</evidence>
<reference evidence="1 2" key="1">
    <citation type="submission" date="2016-10" db="EMBL/GenBank/DDBJ databases">
        <authorList>
            <person name="Cai Z."/>
        </authorList>
    </citation>
    <scope>NUCLEOTIDE SEQUENCE [LARGE SCALE GENOMIC DNA]</scope>
</reference>
<proteinExistence type="predicted"/>
<dbReference type="Proteomes" id="UP000256970">
    <property type="component" value="Unassembled WGS sequence"/>
</dbReference>
<evidence type="ECO:0000313" key="1">
    <source>
        <dbReference type="EMBL" id="SZX70326.1"/>
    </source>
</evidence>
<gene>
    <name evidence="1" type="ORF">BQ4739_LOCUS10546</name>
</gene>
<sequence length="90" mass="9165">MVDGSDAGTNGSESSKGRTDAVVAIRKQLGLAMVNATGWAEQHRRQLAAGSLLGVTCGAALLVHIHGLPGVARITSNAQLAASCWQPLCA</sequence>
<keyword evidence="2" id="KW-1185">Reference proteome</keyword>
<organism evidence="1 2">
    <name type="scientific">Tetradesmus obliquus</name>
    <name type="common">Green alga</name>
    <name type="synonym">Acutodesmus obliquus</name>
    <dbReference type="NCBI Taxonomy" id="3088"/>
    <lineage>
        <taxon>Eukaryota</taxon>
        <taxon>Viridiplantae</taxon>
        <taxon>Chlorophyta</taxon>
        <taxon>core chlorophytes</taxon>
        <taxon>Chlorophyceae</taxon>
        <taxon>CS clade</taxon>
        <taxon>Sphaeropleales</taxon>
        <taxon>Scenedesmaceae</taxon>
        <taxon>Tetradesmus</taxon>
    </lineage>
</organism>
<name>A0A383W0Y8_TETOB</name>
<dbReference type="EMBL" id="FNXT01000985">
    <property type="protein sequence ID" value="SZX70326.1"/>
    <property type="molecule type" value="Genomic_DNA"/>
</dbReference>
<dbReference type="AlphaFoldDB" id="A0A383W0Y8"/>
<accession>A0A383W0Y8</accession>
<protein>
    <submittedName>
        <fullName evidence="1">Uncharacterized protein</fullName>
    </submittedName>
</protein>